<proteinExistence type="predicted"/>
<dbReference type="EMBL" id="BLKS01000001">
    <property type="protein sequence ID" value="GFG50268.1"/>
    <property type="molecule type" value="Genomic_DNA"/>
</dbReference>
<evidence type="ECO:0000313" key="2">
    <source>
        <dbReference type="Proteomes" id="UP000465302"/>
    </source>
</evidence>
<dbReference type="AlphaFoldDB" id="A0A7I9VZ01"/>
<sequence length="73" mass="7832">MPQQSVRVADQSVDQQVAGVLVVPGDRRLTRIVVIVGGAMLFDHRRGGGNLAAHPPDRGDQLSHGVLRGDRII</sequence>
<dbReference type="Proteomes" id="UP000465302">
    <property type="component" value="Unassembled WGS sequence"/>
</dbReference>
<protein>
    <submittedName>
        <fullName evidence="1">Uncharacterized protein</fullName>
    </submittedName>
</protein>
<gene>
    <name evidence="1" type="ORF">MAGR_17090</name>
</gene>
<organism evidence="1 2">
    <name type="scientific">Mycolicibacterium agri</name>
    <name type="common">Mycobacterium agri</name>
    <dbReference type="NCBI Taxonomy" id="36811"/>
    <lineage>
        <taxon>Bacteria</taxon>
        <taxon>Bacillati</taxon>
        <taxon>Actinomycetota</taxon>
        <taxon>Actinomycetes</taxon>
        <taxon>Mycobacteriales</taxon>
        <taxon>Mycobacteriaceae</taxon>
        <taxon>Mycolicibacterium</taxon>
    </lineage>
</organism>
<accession>A0A7I9VZ01</accession>
<name>A0A7I9VZ01_MYCAG</name>
<reference evidence="1 2" key="1">
    <citation type="journal article" date="2019" name="Emerg. Microbes Infect.">
        <title>Comprehensive subspecies identification of 175 nontuberculous mycobacteria species based on 7547 genomic profiles.</title>
        <authorList>
            <person name="Matsumoto Y."/>
            <person name="Kinjo T."/>
            <person name="Motooka D."/>
            <person name="Nabeya D."/>
            <person name="Jung N."/>
            <person name="Uechi K."/>
            <person name="Horii T."/>
            <person name="Iida T."/>
            <person name="Fujita J."/>
            <person name="Nakamura S."/>
        </authorList>
    </citation>
    <scope>NUCLEOTIDE SEQUENCE [LARGE SCALE GENOMIC DNA]</scope>
    <source>
        <strain evidence="1 2">JCM 6377</strain>
    </source>
</reference>
<comment type="caution">
    <text evidence="1">The sequence shown here is derived from an EMBL/GenBank/DDBJ whole genome shotgun (WGS) entry which is preliminary data.</text>
</comment>
<evidence type="ECO:0000313" key="1">
    <source>
        <dbReference type="EMBL" id="GFG50268.1"/>
    </source>
</evidence>